<reference evidence="2 3" key="1">
    <citation type="submission" date="2022-05" db="EMBL/GenBank/DDBJ databases">
        <title>Genome Sequencing of Bee-Associated Microbes.</title>
        <authorList>
            <person name="Dunlap C."/>
        </authorList>
    </citation>
    <scope>NUCLEOTIDE SEQUENCE [LARGE SCALE GENOMIC DNA]</scope>
    <source>
        <strain evidence="2 3">NRRL B-14421</strain>
    </source>
</reference>
<protein>
    <submittedName>
        <fullName evidence="2">DUF2269 domain-containing protein</fullName>
    </submittedName>
</protein>
<gene>
    <name evidence="2" type="ORF">M5X19_10950</name>
</gene>
<organism evidence="2 3">
    <name type="scientific">Paenibacillus alginolyticus</name>
    <dbReference type="NCBI Taxonomy" id="59839"/>
    <lineage>
        <taxon>Bacteria</taxon>
        <taxon>Bacillati</taxon>
        <taxon>Bacillota</taxon>
        <taxon>Bacilli</taxon>
        <taxon>Bacillales</taxon>
        <taxon>Paenibacillaceae</taxon>
        <taxon>Paenibacillus</taxon>
    </lineage>
</organism>
<proteinExistence type="predicted"/>
<accession>A0ABT4GB42</accession>
<dbReference type="EMBL" id="JAMDMX010000033">
    <property type="protein sequence ID" value="MCY9693406.1"/>
    <property type="molecule type" value="Genomic_DNA"/>
</dbReference>
<keyword evidence="3" id="KW-1185">Reference proteome</keyword>
<dbReference type="RefSeq" id="WP_268614951.1">
    <property type="nucleotide sequence ID" value="NZ_JAMDMX010000033.1"/>
</dbReference>
<comment type="caution">
    <text evidence="2">The sequence shown here is derived from an EMBL/GenBank/DDBJ whole genome shotgun (WGS) entry which is preliminary data.</text>
</comment>
<evidence type="ECO:0000256" key="1">
    <source>
        <dbReference type="SAM" id="Phobius"/>
    </source>
</evidence>
<evidence type="ECO:0000313" key="3">
    <source>
        <dbReference type="Proteomes" id="UP001527099"/>
    </source>
</evidence>
<feature type="transmembrane region" description="Helical" evidence="1">
    <location>
        <begin position="88"/>
        <end position="110"/>
    </location>
</feature>
<sequence length="174" mass="19003">MTITPRFRKFALTAHIISSVGWLGAVVGFLALAITGLTSHDTQTVRGAYLAMEVITQFVIVPFCLTSLLTGLVQALGTKWGLFRHYWILIKFLITIISTIVLFVHLQPISGLAGIAAERTLSSSDLQMQIQLVVAPGAALLALLVATTLAVYKPRGMTPYGQRKQHEKRAESQQ</sequence>
<feature type="transmembrane region" description="Helical" evidence="1">
    <location>
        <begin position="130"/>
        <end position="152"/>
    </location>
</feature>
<feature type="transmembrane region" description="Helical" evidence="1">
    <location>
        <begin position="12"/>
        <end position="34"/>
    </location>
</feature>
<dbReference type="Proteomes" id="UP001527099">
    <property type="component" value="Unassembled WGS sequence"/>
</dbReference>
<keyword evidence="1" id="KW-0812">Transmembrane</keyword>
<feature type="transmembrane region" description="Helical" evidence="1">
    <location>
        <begin position="54"/>
        <end position="76"/>
    </location>
</feature>
<keyword evidence="1" id="KW-1133">Transmembrane helix</keyword>
<keyword evidence="1" id="KW-0472">Membrane</keyword>
<name>A0ABT4GB42_9BACL</name>
<evidence type="ECO:0000313" key="2">
    <source>
        <dbReference type="EMBL" id="MCY9693406.1"/>
    </source>
</evidence>